<protein>
    <submittedName>
        <fullName evidence="8">Aldo-keto reductase</fullName>
    </submittedName>
</protein>
<dbReference type="FunFam" id="3.20.20.100:FF:000002">
    <property type="entry name" value="2,5-diketo-D-gluconic acid reductase A"/>
    <property type="match status" value="1"/>
</dbReference>
<dbReference type="Gene3D" id="3.20.20.100">
    <property type="entry name" value="NADP-dependent oxidoreductase domain"/>
    <property type="match status" value="1"/>
</dbReference>
<feature type="binding site" evidence="5">
    <location>
        <position position="108"/>
    </location>
    <ligand>
        <name>substrate</name>
    </ligand>
</feature>
<dbReference type="GO" id="GO:0016616">
    <property type="term" value="F:oxidoreductase activity, acting on the CH-OH group of donors, NAD or NADP as acceptor"/>
    <property type="evidence" value="ECO:0007669"/>
    <property type="project" value="UniProtKB-ARBA"/>
</dbReference>
<dbReference type="PANTHER" id="PTHR43827">
    <property type="entry name" value="2,5-DIKETO-D-GLUCONIC ACID REDUCTASE"/>
    <property type="match status" value="1"/>
</dbReference>
<evidence type="ECO:0000256" key="6">
    <source>
        <dbReference type="PIRSR" id="PIRSR000097-3"/>
    </source>
</evidence>
<accession>A0A0F7SLC7</accession>
<dbReference type="PRINTS" id="PR00069">
    <property type="entry name" value="ALDKETRDTASE"/>
</dbReference>
<evidence type="ECO:0000256" key="1">
    <source>
        <dbReference type="ARBA" id="ARBA00007905"/>
    </source>
</evidence>
<organism evidence="8">
    <name type="scientific">Phaffia rhodozyma</name>
    <name type="common">Yeast</name>
    <name type="synonym">Xanthophyllomyces dendrorhous</name>
    <dbReference type="NCBI Taxonomy" id="264483"/>
    <lineage>
        <taxon>Eukaryota</taxon>
        <taxon>Fungi</taxon>
        <taxon>Dikarya</taxon>
        <taxon>Basidiomycota</taxon>
        <taxon>Agaricomycotina</taxon>
        <taxon>Tremellomycetes</taxon>
        <taxon>Cystofilobasidiales</taxon>
        <taxon>Mrakiaceae</taxon>
        <taxon>Phaffia</taxon>
    </lineage>
</organism>
<evidence type="ECO:0000313" key="8">
    <source>
        <dbReference type="EMBL" id="CDZ98478.1"/>
    </source>
</evidence>
<evidence type="ECO:0000256" key="3">
    <source>
        <dbReference type="ARBA" id="ARBA00023002"/>
    </source>
</evidence>
<dbReference type="InterPro" id="IPR023210">
    <property type="entry name" value="NADP_OxRdtase_dom"/>
</dbReference>
<name>A0A0F7SLC7_PHARH</name>
<feature type="domain" description="NADP-dependent oxidoreductase" evidence="7">
    <location>
        <begin position="19"/>
        <end position="280"/>
    </location>
</feature>
<dbReference type="InterPro" id="IPR020471">
    <property type="entry name" value="AKR"/>
</dbReference>
<keyword evidence="2" id="KW-0521">NADP</keyword>
<sequence length="310" mass="34321">MPSIQTHYKLNNGTTIPAIGLGTWKSPQGEVAKAVEHALKSGYTHIDGAWIYGNEKEVGEGIKASGVDRKSIFLTTKIWCTYHTRPDQGLDESLKNLGTDYVDLLLLHWPMPLNPNGSPANVPKKEDGSMDTVENWTILDSWKALEKVYKSGKAKAIGVSNWSQKNLQIILDGGSVKPACNQVELHPYNPQHELVKFCKDNDILLESYSPLGSTDSPILSDPDIVKIAKKHDVSVGTVLISYQLNRGLVVLPKSVTPSRIEQNLKTVEFDEDDMNVLDELAGKGGKQHRFVKPDWGTDFGFDDWNVKSAL</sequence>
<dbReference type="EMBL" id="LN483345">
    <property type="protein sequence ID" value="CDZ98478.1"/>
    <property type="molecule type" value="Genomic_DNA"/>
</dbReference>
<dbReference type="AlphaFoldDB" id="A0A0F7SLC7"/>
<feature type="active site" description="Proton donor" evidence="4">
    <location>
        <position position="52"/>
    </location>
</feature>
<dbReference type="InterPro" id="IPR036812">
    <property type="entry name" value="NAD(P)_OxRdtase_dom_sf"/>
</dbReference>
<feature type="site" description="Lowers pKa of active site Tyr" evidence="6">
    <location>
        <position position="77"/>
    </location>
</feature>
<dbReference type="SUPFAM" id="SSF51430">
    <property type="entry name" value="NAD(P)-linked oxidoreductase"/>
    <property type="match status" value="1"/>
</dbReference>
<proteinExistence type="inferred from homology"/>
<dbReference type="PIRSF" id="PIRSF000097">
    <property type="entry name" value="AKR"/>
    <property type="match status" value="1"/>
</dbReference>
<evidence type="ECO:0000259" key="7">
    <source>
        <dbReference type="Pfam" id="PF00248"/>
    </source>
</evidence>
<keyword evidence="3" id="KW-0560">Oxidoreductase</keyword>
<dbReference type="PANTHER" id="PTHR43827:SF3">
    <property type="entry name" value="NADP-DEPENDENT OXIDOREDUCTASE DOMAIN-CONTAINING PROTEIN"/>
    <property type="match status" value="1"/>
</dbReference>
<dbReference type="Pfam" id="PF00248">
    <property type="entry name" value="Aldo_ket_red"/>
    <property type="match status" value="1"/>
</dbReference>
<evidence type="ECO:0000256" key="4">
    <source>
        <dbReference type="PIRSR" id="PIRSR000097-1"/>
    </source>
</evidence>
<evidence type="ECO:0000256" key="2">
    <source>
        <dbReference type="ARBA" id="ARBA00022857"/>
    </source>
</evidence>
<reference evidence="8" key="1">
    <citation type="submission" date="2014-08" db="EMBL/GenBank/DDBJ databases">
        <authorList>
            <person name="Sharma Rahul"/>
            <person name="Thines Marco"/>
        </authorList>
    </citation>
    <scope>NUCLEOTIDE SEQUENCE</scope>
</reference>
<comment type="similarity">
    <text evidence="1">Belongs to the aldo/keto reductase family.</text>
</comment>
<evidence type="ECO:0000256" key="5">
    <source>
        <dbReference type="PIRSR" id="PIRSR000097-2"/>
    </source>
</evidence>